<organism evidence="5 6">
    <name type="scientific">Nocardiopsis ansamitocini</name>
    <dbReference type="NCBI Taxonomy" id="1670832"/>
    <lineage>
        <taxon>Bacteria</taxon>
        <taxon>Bacillati</taxon>
        <taxon>Actinomycetota</taxon>
        <taxon>Actinomycetes</taxon>
        <taxon>Streptosporangiales</taxon>
        <taxon>Nocardiopsidaceae</taxon>
        <taxon>Nocardiopsis</taxon>
    </lineage>
</organism>
<dbReference type="SMART" id="SM00895">
    <property type="entry name" value="FCD"/>
    <property type="match status" value="1"/>
</dbReference>
<dbReference type="GO" id="GO:0003700">
    <property type="term" value="F:DNA-binding transcription factor activity"/>
    <property type="evidence" value="ECO:0007669"/>
    <property type="project" value="InterPro"/>
</dbReference>
<dbReference type="AlphaFoldDB" id="A0A9W6P582"/>
<dbReference type="InterPro" id="IPR008920">
    <property type="entry name" value="TF_FadR/GntR_C"/>
</dbReference>
<dbReference type="Proteomes" id="UP001165092">
    <property type="component" value="Unassembled WGS sequence"/>
</dbReference>
<dbReference type="SUPFAM" id="SSF46785">
    <property type="entry name" value="Winged helix' DNA-binding domain"/>
    <property type="match status" value="1"/>
</dbReference>
<dbReference type="PROSITE" id="PS50949">
    <property type="entry name" value="HTH_GNTR"/>
    <property type="match status" value="1"/>
</dbReference>
<dbReference type="RefSeq" id="WP_285758342.1">
    <property type="nucleotide sequence ID" value="NZ_BSQG01000002.1"/>
</dbReference>
<dbReference type="PRINTS" id="PR00035">
    <property type="entry name" value="HTHGNTR"/>
</dbReference>
<evidence type="ECO:0000313" key="5">
    <source>
        <dbReference type="EMBL" id="GLU47301.1"/>
    </source>
</evidence>
<sequence length="214" mass="23135">MYSKASAAERTYVHAKNAILSLRYPGGELVSEGDIAADVGVSRTPVREALLRLEAEGLVRLYPKRGALIVPVSQQEIDDVIQTRRLVEGFTAEAAASSAPADRAALAEVLTGHLARMGENLEPRSQAFIHADREFHRAVVAAADNRILTGLYDSLRDRQLRMMGLGTDAVERMRRNLAEHAAILAAIRDGAPAEAATAVRVHMDHAARLLGAAR</sequence>
<dbReference type="Pfam" id="PF07729">
    <property type="entry name" value="FCD"/>
    <property type="match status" value="1"/>
</dbReference>
<gene>
    <name evidence="5" type="ORF">Nans01_16520</name>
</gene>
<accession>A0A9W6P582</accession>
<feature type="domain" description="HTH gntR-type" evidence="4">
    <location>
        <begin position="5"/>
        <end position="72"/>
    </location>
</feature>
<dbReference type="SUPFAM" id="SSF48008">
    <property type="entry name" value="GntR ligand-binding domain-like"/>
    <property type="match status" value="1"/>
</dbReference>
<name>A0A9W6P582_9ACTN</name>
<evidence type="ECO:0000256" key="1">
    <source>
        <dbReference type="ARBA" id="ARBA00023015"/>
    </source>
</evidence>
<dbReference type="EMBL" id="BSQG01000002">
    <property type="protein sequence ID" value="GLU47301.1"/>
    <property type="molecule type" value="Genomic_DNA"/>
</dbReference>
<keyword evidence="1" id="KW-0805">Transcription regulation</keyword>
<dbReference type="InterPro" id="IPR036388">
    <property type="entry name" value="WH-like_DNA-bd_sf"/>
</dbReference>
<evidence type="ECO:0000313" key="6">
    <source>
        <dbReference type="Proteomes" id="UP001165092"/>
    </source>
</evidence>
<keyword evidence="6" id="KW-1185">Reference proteome</keyword>
<dbReference type="InterPro" id="IPR036390">
    <property type="entry name" value="WH_DNA-bd_sf"/>
</dbReference>
<evidence type="ECO:0000256" key="3">
    <source>
        <dbReference type="ARBA" id="ARBA00023163"/>
    </source>
</evidence>
<comment type="caution">
    <text evidence="5">The sequence shown here is derived from an EMBL/GenBank/DDBJ whole genome shotgun (WGS) entry which is preliminary data.</text>
</comment>
<dbReference type="PANTHER" id="PTHR43537">
    <property type="entry name" value="TRANSCRIPTIONAL REGULATOR, GNTR FAMILY"/>
    <property type="match status" value="1"/>
</dbReference>
<protein>
    <submittedName>
        <fullName evidence="5">GntR family transcriptional regulator</fullName>
    </submittedName>
</protein>
<dbReference type="Gene3D" id="1.20.120.530">
    <property type="entry name" value="GntR ligand-binding domain-like"/>
    <property type="match status" value="1"/>
</dbReference>
<evidence type="ECO:0000256" key="2">
    <source>
        <dbReference type="ARBA" id="ARBA00023125"/>
    </source>
</evidence>
<dbReference type="SMART" id="SM00345">
    <property type="entry name" value="HTH_GNTR"/>
    <property type="match status" value="1"/>
</dbReference>
<dbReference type="InterPro" id="IPR011711">
    <property type="entry name" value="GntR_C"/>
</dbReference>
<dbReference type="Gene3D" id="1.10.10.10">
    <property type="entry name" value="Winged helix-like DNA-binding domain superfamily/Winged helix DNA-binding domain"/>
    <property type="match status" value="1"/>
</dbReference>
<evidence type="ECO:0000259" key="4">
    <source>
        <dbReference type="PROSITE" id="PS50949"/>
    </source>
</evidence>
<dbReference type="GO" id="GO:0003677">
    <property type="term" value="F:DNA binding"/>
    <property type="evidence" value="ECO:0007669"/>
    <property type="project" value="UniProtKB-KW"/>
</dbReference>
<keyword evidence="2" id="KW-0238">DNA-binding</keyword>
<dbReference type="PANTHER" id="PTHR43537:SF24">
    <property type="entry name" value="GLUCONATE OPERON TRANSCRIPTIONAL REPRESSOR"/>
    <property type="match status" value="1"/>
</dbReference>
<keyword evidence="3" id="KW-0804">Transcription</keyword>
<dbReference type="Pfam" id="PF00392">
    <property type="entry name" value="GntR"/>
    <property type="match status" value="1"/>
</dbReference>
<proteinExistence type="predicted"/>
<dbReference type="InterPro" id="IPR000524">
    <property type="entry name" value="Tscrpt_reg_HTH_GntR"/>
</dbReference>
<reference evidence="5" key="1">
    <citation type="submission" date="2023-02" db="EMBL/GenBank/DDBJ databases">
        <title>Nocardiopsis ansamitocini NBRC 112285.</title>
        <authorList>
            <person name="Ichikawa N."/>
            <person name="Sato H."/>
            <person name="Tonouchi N."/>
        </authorList>
    </citation>
    <scope>NUCLEOTIDE SEQUENCE</scope>
    <source>
        <strain evidence="5">NBRC 112285</strain>
    </source>
</reference>